<dbReference type="RefSeq" id="WP_274959155.1">
    <property type="nucleotide sequence ID" value="NZ_DYWQ01000092.1"/>
</dbReference>
<dbReference type="Gene3D" id="3.20.20.300">
    <property type="entry name" value="Glycoside hydrolase, family 3, N-terminal domain"/>
    <property type="match status" value="1"/>
</dbReference>
<feature type="domain" description="Fibronectin type III-like" evidence="3">
    <location>
        <begin position="1"/>
        <end position="62"/>
    </location>
</feature>
<proteinExistence type="inferred from homology"/>
<dbReference type="Pfam" id="PF00933">
    <property type="entry name" value="Glyco_hydro_3"/>
    <property type="match status" value="1"/>
</dbReference>
<dbReference type="InterPro" id="IPR036962">
    <property type="entry name" value="Glyco_hydro_3_N_sf"/>
</dbReference>
<evidence type="ECO:0000313" key="5">
    <source>
        <dbReference type="Proteomes" id="UP000697330"/>
    </source>
</evidence>
<dbReference type="InterPro" id="IPR026891">
    <property type="entry name" value="Fn3-like"/>
</dbReference>
<feature type="non-terminal residue" evidence="4">
    <location>
        <position position="1"/>
    </location>
</feature>
<protein>
    <submittedName>
        <fullName evidence="4">Fibronectin type III-like domain-contianing protein</fullName>
    </submittedName>
</protein>
<evidence type="ECO:0000256" key="1">
    <source>
        <dbReference type="ARBA" id="ARBA00005336"/>
    </source>
</evidence>
<accession>A0A921GEM2</accession>
<dbReference type="PANTHER" id="PTHR42715">
    <property type="entry name" value="BETA-GLUCOSIDASE"/>
    <property type="match status" value="1"/>
</dbReference>
<reference evidence="4" key="2">
    <citation type="submission" date="2021-09" db="EMBL/GenBank/DDBJ databases">
        <authorList>
            <person name="Gilroy R."/>
        </authorList>
    </citation>
    <scope>NUCLEOTIDE SEQUENCE</scope>
    <source>
        <strain evidence="4">CHK124-7917</strain>
    </source>
</reference>
<organism evidence="4 5">
    <name type="scientific">Thermophilibacter provencensis</name>
    <dbReference type="NCBI Taxonomy" id="1852386"/>
    <lineage>
        <taxon>Bacteria</taxon>
        <taxon>Bacillati</taxon>
        <taxon>Actinomycetota</taxon>
        <taxon>Coriobacteriia</taxon>
        <taxon>Coriobacteriales</taxon>
        <taxon>Atopobiaceae</taxon>
        <taxon>Thermophilibacter</taxon>
    </lineage>
</organism>
<dbReference type="SUPFAM" id="SSF51445">
    <property type="entry name" value="(Trans)glycosidases"/>
    <property type="match status" value="1"/>
</dbReference>
<dbReference type="Pfam" id="PF14310">
    <property type="entry name" value="Fn3-like"/>
    <property type="match status" value="1"/>
</dbReference>
<sequence length="852" mass="91961">NGLEQSAIQLAGYEKSGAIAAGASEDVTVHVPMSELETYDSEGAKTYILEAGDYYLTIGNGSHEAVNNILAAKGKTVADGMTADGDADLTFVWNNPEQDNEVFATSVTGVKITNLFDDVDPNKNETMKEHNHITWLSRSNWEGTYPKEAIHLVYTDEVADMAKPVQYKANSGDPSSVPAHEFGKTDSDLMLVDMRGKDYDDPEWETLISKLTYEEAVSLIADDQTALPVIGKPQTTNGDGSNGRSTTLAISGLTAIPFPMTAWRTAAFDRNLSSRVGQMIGENLLHGSSADTKTLGLYGFSCNNHRTPYSGRNHEYYSEDPFLAGNAISAEVKGLMDKGGVTYMKHFAANDQETYRHGVPSWANEQTLREIYLKPFAKAMTEGHANGVMTGFNRLGMWWTGASPSLLKEFSEGEQGYRGITLTDAYETDFMNTIDGLLNGSHAWLGGTGYINTDEVLLQDDYSSDPIIQDAVFGAVHRILYVNANSLAMNGLAHDTQIGVQSEGGEEAKPAMVSAVDIAKSTGAETTANVGADFYDDGTFALTINKLFWTNVVSGKWAYDDSKGLELTADDGSEVKVEEKDGIYTFSADIETAFGPGSGSAMLSRYEFVKAANAAGSSFKEVEQPTYTVTYAAGSDDVSGTDPESVTVGAGDSFTLPESPYEGQFMIFDGWDVNGTVMQPGDEVVMNGYMDYAIKGSWSNQILVTATTQDSYKYSFIQESGVPLNLYCNGTLRLNAANKVSSTGAWELDGSGSGAATLTIKNEKGEPVAAKVEKDQITYAQDGFYYDWGQLDLGWGSGVFYATYTHRIPVQDFLTAYNEVFGTSYETLSLTAGAAAFAEQEDASVPALGIGF</sequence>
<dbReference type="PANTHER" id="PTHR42715:SF10">
    <property type="entry name" value="BETA-GLUCOSIDASE"/>
    <property type="match status" value="1"/>
</dbReference>
<dbReference type="InterPro" id="IPR017853">
    <property type="entry name" value="GH"/>
</dbReference>
<reference evidence="4" key="1">
    <citation type="journal article" date="2021" name="PeerJ">
        <title>Extensive microbial diversity within the chicken gut microbiome revealed by metagenomics and culture.</title>
        <authorList>
            <person name="Gilroy R."/>
            <person name="Ravi A."/>
            <person name="Getino M."/>
            <person name="Pursley I."/>
            <person name="Horton D.L."/>
            <person name="Alikhan N.F."/>
            <person name="Baker D."/>
            <person name="Gharbi K."/>
            <person name="Hall N."/>
            <person name="Watson M."/>
            <person name="Adriaenssens E.M."/>
            <person name="Foster-Nyarko E."/>
            <person name="Jarju S."/>
            <person name="Secka A."/>
            <person name="Antonio M."/>
            <person name="Oren A."/>
            <person name="Chaudhuri R.R."/>
            <person name="La Ragione R."/>
            <person name="Hildebrand F."/>
            <person name="Pallen M.J."/>
        </authorList>
    </citation>
    <scope>NUCLEOTIDE SEQUENCE</scope>
    <source>
        <strain evidence="4">CHK124-7917</strain>
    </source>
</reference>
<evidence type="ECO:0000259" key="3">
    <source>
        <dbReference type="SMART" id="SM01217"/>
    </source>
</evidence>
<dbReference type="Proteomes" id="UP000697330">
    <property type="component" value="Unassembled WGS sequence"/>
</dbReference>
<name>A0A921GEM2_9ACTN</name>
<dbReference type="AlphaFoldDB" id="A0A921GEM2"/>
<dbReference type="InterPro" id="IPR050288">
    <property type="entry name" value="Cellulose_deg_GH3"/>
</dbReference>
<evidence type="ECO:0000256" key="2">
    <source>
        <dbReference type="ARBA" id="ARBA00022801"/>
    </source>
</evidence>
<dbReference type="Gene3D" id="2.60.40.10">
    <property type="entry name" value="Immunoglobulins"/>
    <property type="match status" value="1"/>
</dbReference>
<dbReference type="EMBL" id="DYWQ01000092">
    <property type="protein sequence ID" value="HJF45377.1"/>
    <property type="molecule type" value="Genomic_DNA"/>
</dbReference>
<comment type="caution">
    <text evidence="4">The sequence shown here is derived from an EMBL/GenBank/DDBJ whole genome shotgun (WGS) entry which is preliminary data.</text>
</comment>
<dbReference type="InterPro" id="IPR013783">
    <property type="entry name" value="Ig-like_fold"/>
</dbReference>
<comment type="similarity">
    <text evidence="1">Belongs to the glycosyl hydrolase 3 family.</text>
</comment>
<dbReference type="GO" id="GO:0004553">
    <property type="term" value="F:hydrolase activity, hydrolyzing O-glycosyl compounds"/>
    <property type="evidence" value="ECO:0007669"/>
    <property type="project" value="InterPro"/>
</dbReference>
<gene>
    <name evidence="4" type="ORF">K8U72_06285</name>
</gene>
<dbReference type="GO" id="GO:0005975">
    <property type="term" value="P:carbohydrate metabolic process"/>
    <property type="evidence" value="ECO:0007669"/>
    <property type="project" value="InterPro"/>
</dbReference>
<dbReference type="SMART" id="SM01217">
    <property type="entry name" value="Fn3_like"/>
    <property type="match status" value="1"/>
</dbReference>
<evidence type="ECO:0000313" key="4">
    <source>
        <dbReference type="EMBL" id="HJF45377.1"/>
    </source>
</evidence>
<keyword evidence="2" id="KW-0378">Hydrolase</keyword>
<dbReference type="InterPro" id="IPR001764">
    <property type="entry name" value="Glyco_hydro_3_N"/>
</dbReference>